<feature type="transmembrane region" description="Helical" evidence="2">
    <location>
        <begin position="631"/>
        <end position="654"/>
    </location>
</feature>
<dbReference type="Proteomes" id="UP000654123">
    <property type="component" value="Unassembled WGS sequence"/>
</dbReference>
<dbReference type="InterPro" id="IPR001107">
    <property type="entry name" value="Band_7"/>
</dbReference>
<feature type="region of interest" description="Disordered" evidence="1">
    <location>
        <begin position="1"/>
        <end position="568"/>
    </location>
</feature>
<evidence type="ECO:0000256" key="2">
    <source>
        <dbReference type="SAM" id="Phobius"/>
    </source>
</evidence>
<feature type="domain" description="Band 7" evidence="3">
    <location>
        <begin position="651"/>
        <end position="814"/>
    </location>
</feature>
<feature type="compositionally biased region" description="Low complexity" evidence="1">
    <location>
        <begin position="329"/>
        <end position="345"/>
    </location>
</feature>
<feature type="compositionally biased region" description="Gly residues" evidence="1">
    <location>
        <begin position="523"/>
        <end position="539"/>
    </location>
</feature>
<reference evidence="4" key="2">
    <citation type="submission" date="2020-09" db="EMBL/GenBank/DDBJ databases">
        <authorList>
            <person name="Sun Q."/>
            <person name="Ohkuma M."/>
        </authorList>
    </citation>
    <scope>NUCLEOTIDE SEQUENCE</scope>
    <source>
        <strain evidence="4">JCM 4335</strain>
    </source>
</reference>
<organism evidence="4 5">
    <name type="scientific">Streptomyces roseolilacinus</name>
    <dbReference type="NCBI Taxonomy" id="66904"/>
    <lineage>
        <taxon>Bacteria</taxon>
        <taxon>Bacillati</taxon>
        <taxon>Actinomycetota</taxon>
        <taxon>Actinomycetes</taxon>
        <taxon>Kitasatosporales</taxon>
        <taxon>Streptomycetaceae</taxon>
        <taxon>Streptomyces</taxon>
    </lineage>
</organism>
<feature type="compositionally biased region" description="Low complexity" evidence="1">
    <location>
        <begin position="69"/>
        <end position="89"/>
    </location>
</feature>
<dbReference type="PANTHER" id="PTHR43446:SF1">
    <property type="entry name" value="BAND 7 DOMAIN-CONTAINING PROTEIN"/>
    <property type="match status" value="1"/>
</dbReference>
<evidence type="ECO:0000256" key="1">
    <source>
        <dbReference type="SAM" id="MobiDB-lite"/>
    </source>
</evidence>
<dbReference type="InterPro" id="IPR036013">
    <property type="entry name" value="Band_7/SPFH_dom_sf"/>
</dbReference>
<proteinExistence type="predicted"/>
<dbReference type="AlphaFoldDB" id="A0A918ENS8"/>
<feature type="compositionally biased region" description="Low complexity" evidence="1">
    <location>
        <begin position="462"/>
        <end position="477"/>
    </location>
</feature>
<dbReference type="Pfam" id="PF01145">
    <property type="entry name" value="Band_7"/>
    <property type="match status" value="1"/>
</dbReference>
<dbReference type="Gene3D" id="3.30.479.30">
    <property type="entry name" value="Band 7 domain"/>
    <property type="match status" value="1"/>
</dbReference>
<comment type="caution">
    <text evidence="4">The sequence shown here is derived from an EMBL/GenBank/DDBJ whole genome shotgun (WGS) entry which is preliminary data.</text>
</comment>
<keyword evidence="5" id="KW-1185">Reference proteome</keyword>
<reference evidence="4" key="1">
    <citation type="journal article" date="2014" name="Int. J. Syst. Evol. Microbiol.">
        <title>Complete genome sequence of Corynebacterium casei LMG S-19264T (=DSM 44701T), isolated from a smear-ripened cheese.</title>
        <authorList>
            <consortium name="US DOE Joint Genome Institute (JGI-PGF)"/>
            <person name="Walter F."/>
            <person name="Albersmeier A."/>
            <person name="Kalinowski J."/>
            <person name="Ruckert C."/>
        </authorList>
    </citation>
    <scope>NUCLEOTIDE SEQUENCE</scope>
    <source>
        <strain evidence="4">JCM 4335</strain>
    </source>
</reference>
<evidence type="ECO:0000313" key="4">
    <source>
        <dbReference type="EMBL" id="GGQ21900.1"/>
    </source>
</evidence>
<dbReference type="SUPFAM" id="SSF117892">
    <property type="entry name" value="Band 7/SPFH domain"/>
    <property type="match status" value="1"/>
</dbReference>
<sequence length="879" mass="87518">MTEHHTRRTPPPPVEVPNLLQPTPSVVVEGPRTESPPRPSAAQRTREAAPPPKPPAPAPAPRPEAPHSGPAAEPGTAEPTGTEPEAGAPGPAPEQPPAPPGTATASAPAAVSAAAVASTPEATATATAPDGPVPRPPANSTVAPAHRQPPDADPRTPATPPRPATTGGPDGPGHEPAPSTAPAADPARAGGPDASSEPGGTTPPGEHAAGPDRRSPDAAPADPTGEAALAARADGPDTAGHGDGTDFGPHAPAAGEARSPEGPGVTGAVRAGEPVEDRTAAPDAPAAPDRTGPPRTGGPGRTGPLPADGPYRAEQLPPGDPGPARALHAGGPAAPDGTGAAGAAPPAGPFLAEPVLAGGGVASHAPDSAGRPGQPGDTTGPGSGGRPGDSSGPGADRPARPDGTAGGHDGPAPAGTVHFGAPAAGTAPAAGAAPHTAPVGLTPPADTDTGIRTGGSRTEGVRTPGTRTPGTTPRTRPAAGFGAEASPGASLTRPMDLTQPIDLTSPARLPGSHGATGSRRARGGSGAGRAGGGPGGGPAGARTGEAGGRTRDAGTRAKGARRGRHAGVRRGWAPADGELVEREGAVLPGWAGLVAGALALAGCGVAAWWSGALPEDVGPLLGLPFRPYRGLTPGTVVLLAAGVLLALLAFGGLVRGRVGNAFVLTLFGDYRGTVRRAGLLWVSPLLLRRHLDVRLRHWRSEPLPAVDANGTALRVVVLVVWRIQDTVRAALAVADHERYLREQVEAALARVLSRLPADVFHGGSPTLRDADGVGEAMTRMVAAECDPIGVEVFSVQPTRIEYAPEIAAAMWRRRIAAIDAQHRDAVLGSVVDAVDDMVHRLTERGLVELDDYERKDLVKDLAVAFYTGHALPVGAERGA</sequence>
<dbReference type="EMBL" id="BMSV01000009">
    <property type="protein sequence ID" value="GGQ21900.1"/>
    <property type="molecule type" value="Genomic_DNA"/>
</dbReference>
<feature type="compositionally biased region" description="Basic residues" evidence="1">
    <location>
        <begin position="558"/>
        <end position="568"/>
    </location>
</feature>
<dbReference type="PANTHER" id="PTHR43446">
    <property type="entry name" value="MEMBRANE PROTEIN-RELATED"/>
    <property type="match status" value="1"/>
</dbReference>
<evidence type="ECO:0000259" key="3">
    <source>
        <dbReference type="SMART" id="SM00244"/>
    </source>
</evidence>
<dbReference type="SMART" id="SM00244">
    <property type="entry name" value="PHB"/>
    <property type="match status" value="1"/>
</dbReference>
<protein>
    <recommendedName>
        <fullName evidence="3">Band 7 domain-containing protein</fullName>
    </recommendedName>
</protein>
<feature type="compositionally biased region" description="Low complexity" evidence="1">
    <location>
        <begin position="420"/>
        <end position="440"/>
    </location>
</feature>
<name>A0A918ENS8_9ACTN</name>
<feature type="transmembrane region" description="Helical" evidence="2">
    <location>
        <begin position="590"/>
        <end position="611"/>
    </location>
</feature>
<feature type="compositionally biased region" description="Pro residues" evidence="1">
    <location>
        <begin position="49"/>
        <end position="63"/>
    </location>
</feature>
<keyword evidence="2" id="KW-1133">Transmembrane helix</keyword>
<gene>
    <name evidence="4" type="ORF">GCM10010249_45840</name>
</gene>
<evidence type="ECO:0000313" key="5">
    <source>
        <dbReference type="Proteomes" id="UP000654123"/>
    </source>
</evidence>
<feature type="compositionally biased region" description="Low complexity" evidence="1">
    <location>
        <begin position="281"/>
        <end position="294"/>
    </location>
</feature>
<feature type="compositionally biased region" description="Pro residues" evidence="1">
    <location>
        <begin position="90"/>
        <end position="100"/>
    </location>
</feature>
<accession>A0A918ENS8</accession>
<keyword evidence="2" id="KW-0812">Transmembrane</keyword>
<keyword evidence="2" id="KW-0472">Membrane</keyword>
<feature type="compositionally biased region" description="Low complexity" evidence="1">
    <location>
        <begin position="176"/>
        <end position="195"/>
    </location>
</feature>
<feature type="compositionally biased region" description="Low complexity" evidence="1">
    <location>
        <begin position="101"/>
        <end position="130"/>
    </location>
</feature>